<sequence length="121" mass="13253">MKGPDLLQAFLKKSASGIRKTIETAGGISHWINDKREQGALANCLELMELSMDRVMDSVVAIEKMTTESHSDAHSWLSSVLTNHVTCLDGSTGSAQSMMEPELEDMVIGLWLKDALVCVLF</sequence>
<evidence type="ECO:0000313" key="1">
    <source>
        <dbReference type="EMBL" id="KAI7994673.1"/>
    </source>
</evidence>
<name>A0ACC0G2C2_9ERIC</name>
<keyword evidence="2" id="KW-1185">Reference proteome</keyword>
<gene>
    <name evidence="1" type="ORF">LOK49_LG11G02777</name>
</gene>
<comment type="caution">
    <text evidence="1">The sequence shown here is derived from an EMBL/GenBank/DDBJ whole genome shotgun (WGS) entry which is preliminary data.</text>
</comment>
<proteinExistence type="predicted"/>
<accession>A0ACC0G2C2</accession>
<dbReference type="Proteomes" id="UP001060215">
    <property type="component" value="Chromosome 12"/>
</dbReference>
<protein>
    <submittedName>
        <fullName evidence="1">Uncharacterized protein</fullName>
    </submittedName>
</protein>
<dbReference type="EMBL" id="CM045769">
    <property type="protein sequence ID" value="KAI7994673.1"/>
    <property type="molecule type" value="Genomic_DNA"/>
</dbReference>
<evidence type="ECO:0000313" key="2">
    <source>
        <dbReference type="Proteomes" id="UP001060215"/>
    </source>
</evidence>
<reference evidence="1 2" key="1">
    <citation type="journal article" date="2022" name="Plant J.">
        <title>Chromosome-level genome of Camellia lanceoleosa provides a valuable resource for understanding genome evolution and self-incompatibility.</title>
        <authorList>
            <person name="Gong W."/>
            <person name="Xiao S."/>
            <person name="Wang L."/>
            <person name="Liao Z."/>
            <person name="Chang Y."/>
            <person name="Mo W."/>
            <person name="Hu G."/>
            <person name="Li W."/>
            <person name="Zhao G."/>
            <person name="Zhu H."/>
            <person name="Hu X."/>
            <person name="Ji K."/>
            <person name="Xiang X."/>
            <person name="Song Q."/>
            <person name="Yuan D."/>
            <person name="Jin S."/>
            <person name="Zhang L."/>
        </authorList>
    </citation>
    <scope>NUCLEOTIDE SEQUENCE [LARGE SCALE GENOMIC DNA]</scope>
    <source>
        <strain evidence="1">SQ_2022a</strain>
    </source>
</reference>
<organism evidence="1 2">
    <name type="scientific">Camellia lanceoleosa</name>
    <dbReference type="NCBI Taxonomy" id="1840588"/>
    <lineage>
        <taxon>Eukaryota</taxon>
        <taxon>Viridiplantae</taxon>
        <taxon>Streptophyta</taxon>
        <taxon>Embryophyta</taxon>
        <taxon>Tracheophyta</taxon>
        <taxon>Spermatophyta</taxon>
        <taxon>Magnoliopsida</taxon>
        <taxon>eudicotyledons</taxon>
        <taxon>Gunneridae</taxon>
        <taxon>Pentapetalae</taxon>
        <taxon>asterids</taxon>
        <taxon>Ericales</taxon>
        <taxon>Theaceae</taxon>
        <taxon>Camellia</taxon>
    </lineage>
</organism>